<evidence type="ECO:0000256" key="2">
    <source>
        <dbReference type="ARBA" id="ARBA00005695"/>
    </source>
</evidence>
<accession>A0A516GXQ2</accession>
<dbReference type="Pfam" id="PF00496">
    <property type="entry name" value="SBP_bac_5"/>
    <property type="match status" value="1"/>
</dbReference>
<dbReference type="PANTHER" id="PTHR30290">
    <property type="entry name" value="PERIPLASMIC BINDING COMPONENT OF ABC TRANSPORTER"/>
    <property type="match status" value="1"/>
</dbReference>
<reference evidence="6 7" key="1">
    <citation type="submission" date="2019-07" db="EMBL/GenBank/DDBJ databases">
        <title>Genome sequencing for Ferrovibrio sp. K5.</title>
        <authorList>
            <person name="Park S.-J."/>
        </authorList>
    </citation>
    <scope>NUCLEOTIDE SEQUENCE [LARGE SCALE GENOMIC DNA]</scope>
    <source>
        <strain evidence="6 7">K5</strain>
    </source>
</reference>
<dbReference type="GO" id="GO:0030288">
    <property type="term" value="C:outer membrane-bounded periplasmic space"/>
    <property type="evidence" value="ECO:0007669"/>
    <property type="project" value="UniProtKB-ARBA"/>
</dbReference>
<keyword evidence="3 4" id="KW-0732">Signal</keyword>
<evidence type="ECO:0000313" key="7">
    <source>
        <dbReference type="Proteomes" id="UP000317496"/>
    </source>
</evidence>
<proteinExistence type="inferred from homology"/>
<evidence type="ECO:0000256" key="4">
    <source>
        <dbReference type="SAM" id="SignalP"/>
    </source>
</evidence>
<evidence type="ECO:0000259" key="5">
    <source>
        <dbReference type="Pfam" id="PF00496"/>
    </source>
</evidence>
<gene>
    <name evidence="6" type="ORF">FNB15_02845</name>
</gene>
<dbReference type="CDD" id="cd08502">
    <property type="entry name" value="PBP2_NikA_DppA_OppA_like_16"/>
    <property type="match status" value="1"/>
</dbReference>
<evidence type="ECO:0000256" key="3">
    <source>
        <dbReference type="ARBA" id="ARBA00022729"/>
    </source>
</evidence>
<dbReference type="EMBL" id="CP041636">
    <property type="protein sequence ID" value="QDO96277.1"/>
    <property type="molecule type" value="Genomic_DNA"/>
</dbReference>
<dbReference type="GO" id="GO:1904680">
    <property type="term" value="F:peptide transmembrane transporter activity"/>
    <property type="evidence" value="ECO:0007669"/>
    <property type="project" value="TreeGrafter"/>
</dbReference>
<dbReference type="GO" id="GO:0015833">
    <property type="term" value="P:peptide transport"/>
    <property type="evidence" value="ECO:0007669"/>
    <property type="project" value="TreeGrafter"/>
</dbReference>
<dbReference type="RefSeq" id="WP_144067258.1">
    <property type="nucleotide sequence ID" value="NZ_CP041636.1"/>
</dbReference>
<dbReference type="Gene3D" id="3.10.105.10">
    <property type="entry name" value="Dipeptide-binding Protein, Domain 3"/>
    <property type="match status" value="1"/>
</dbReference>
<evidence type="ECO:0000256" key="1">
    <source>
        <dbReference type="ARBA" id="ARBA00004418"/>
    </source>
</evidence>
<dbReference type="GO" id="GO:0043190">
    <property type="term" value="C:ATP-binding cassette (ABC) transporter complex"/>
    <property type="evidence" value="ECO:0007669"/>
    <property type="project" value="InterPro"/>
</dbReference>
<dbReference type="PIRSF" id="PIRSF002741">
    <property type="entry name" value="MppA"/>
    <property type="match status" value="1"/>
</dbReference>
<dbReference type="InterPro" id="IPR030678">
    <property type="entry name" value="Peptide/Ni-bd"/>
</dbReference>
<feature type="signal peptide" evidence="4">
    <location>
        <begin position="1"/>
        <end position="31"/>
    </location>
</feature>
<evidence type="ECO:0000313" key="6">
    <source>
        <dbReference type="EMBL" id="QDO96277.1"/>
    </source>
</evidence>
<sequence length="534" mass="59224">MRSRRFHMLVSAIGLSIGLGLLAGAATDAVAQDSKKTLRFIPHSGLRVTDPILTTAFMSRNHGYMIYDTLFSVDDKMVVKPQMVEKYEVSGDKLTYTFTLRDGLKFHDGAPVTSTDVIASLARWGKNDTMGQKLFTYTKEWKEVDAKTFQLVLKEPYGLVLDSLGKPSSNVPFIMPKRMADTPATTNVPEEIGSGPFRFVKGEFQPGVKVVYEKNPDYKPRSEPASNTSGGKVAKVDRVEWLTIADPQTAMNALIKGEVDIWEQPAFDLLPELKKNKEIDIRNLQPFGMNYMLRMNWLQPPLDNVKVRQAILHAVQQEDYLAAQVGDPEYYKVCGALFGCSSPLATDAGAVGVKKADVAKAKKMLADSGYKGEKIVIMAPTDLNSINQLPLVSAPLLRAIGVNVEVQSMDWQTLVGRRAKMDPIDQGGWHIFHTAWGTADMMNPIANAGTKGLGKVGGFFGWTEDPTIEKLRDDYAREPDATKQKAIAEAVQKRVYEMVHYIPLGEYFQPSAIRKNVVGNLPSAAYVLWNIEKK</sequence>
<dbReference type="SUPFAM" id="SSF53850">
    <property type="entry name" value="Periplasmic binding protein-like II"/>
    <property type="match status" value="1"/>
</dbReference>
<name>A0A516GXQ2_9PROT</name>
<keyword evidence="7" id="KW-1185">Reference proteome</keyword>
<dbReference type="InterPro" id="IPR039424">
    <property type="entry name" value="SBP_5"/>
</dbReference>
<dbReference type="OrthoDB" id="7232729at2"/>
<dbReference type="Gene3D" id="3.40.190.10">
    <property type="entry name" value="Periplasmic binding protein-like II"/>
    <property type="match status" value="1"/>
</dbReference>
<organism evidence="6 7">
    <name type="scientific">Ferrovibrio terrae</name>
    <dbReference type="NCBI Taxonomy" id="2594003"/>
    <lineage>
        <taxon>Bacteria</taxon>
        <taxon>Pseudomonadati</taxon>
        <taxon>Pseudomonadota</taxon>
        <taxon>Alphaproteobacteria</taxon>
        <taxon>Rhodospirillales</taxon>
        <taxon>Rhodospirillaceae</taxon>
        <taxon>Ferrovibrio</taxon>
    </lineage>
</organism>
<dbReference type="AlphaFoldDB" id="A0A516GXQ2"/>
<comment type="similarity">
    <text evidence="2">Belongs to the bacterial solute-binding protein 5 family.</text>
</comment>
<comment type="subcellular location">
    <subcellularLocation>
        <location evidence="1">Periplasm</location>
    </subcellularLocation>
</comment>
<dbReference type="KEGG" id="fer:FNB15_02845"/>
<dbReference type="Proteomes" id="UP000317496">
    <property type="component" value="Chromosome"/>
</dbReference>
<protein>
    <submittedName>
        <fullName evidence="6">ABC transporter substrate-binding protein</fullName>
    </submittedName>
</protein>
<dbReference type="PANTHER" id="PTHR30290:SF38">
    <property type="entry name" value="D,D-DIPEPTIDE-BINDING PERIPLASMIC PROTEIN DDPA-RELATED"/>
    <property type="match status" value="1"/>
</dbReference>
<feature type="chain" id="PRO_5021908893" evidence="4">
    <location>
        <begin position="32"/>
        <end position="534"/>
    </location>
</feature>
<dbReference type="Gene3D" id="3.90.76.10">
    <property type="entry name" value="Dipeptide-binding Protein, Domain 1"/>
    <property type="match status" value="1"/>
</dbReference>
<dbReference type="InterPro" id="IPR000914">
    <property type="entry name" value="SBP_5_dom"/>
</dbReference>
<feature type="domain" description="Solute-binding protein family 5" evidence="5">
    <location>
        <begin position="79"/>
        <end position="440"/>
    </location>
</feature>